<feature type="transmembrane region" description="Helical" evidence="1">
    <location>
        <begin position="46"/>
        <end position="68"/>
    </location>
</feature>
<name>A0A1H6ENA9_9ACTN</name>
<accession>A0A1H6ENA9</accession>
<dbReference type="InterPro" id="IPR047789">
    <property type="entry name" value="CU044_5270-like"/>
</dbReference>
<dbReference type="NCBIfam" id="NF038083">
    <property type="entry name" value="CU044_5270_fam"/>
    <property type="match status" value="1"/>
</dbReference>
<proteinExistence type="predicted"/>
<evidence type="ECO:0000313" key="2">
    <source>
        <dbReference type="EMBL" id="SEG98279.1"/>
    </source>
</evidence>
<evidence type="ECO:0000256" key="1">
    <source>
        <dbReference type="SAM" id="Phobius"/>
    </source>
</evidence>
<evidence type="ECO:0008006" key="4">
    <source>
        <dbReference type="Google" id="ProtNLM"/>
    </source>
</evidence>
<keyword evidence="1" id="KW-0472">Membrane</keyword>
<reference evidence="2 3" key="1">
    <citation type="submission" date="2016-10" db="EMBL/GenBank/DDBJ databases">
        <authorList>
            <person name="de Groot N.N."/>
        </authorList>
    </citation>
    <scope>NUCLEOTIDE SEQUENCE [LARGE SCALE GENOMIC DNA]</scope>
    <source>
        <strain evidence="2 3">CGMCC 4.7037</strain>
    </source>
</reference>
<dbReference type="RefSeq" id="WP_103960192.1">
    <property type="nucleotide sequence ID" value="NZ_FNVT01000011.1"/>
</dbReference>
<dbReference type="OrthoDB" id="3467914at2"/>
<dbReference type="EMBL" id="FNVT01000011">
    <property type="protein sequence ID" value="SEG98279.1"/>
    <property type="molecule type" value="Genomic_DNA"/>
</dbReference>
<evidence type="ECO:0000313" key="3">
    <source>
        <dbReference type="Proteomes" id="UP000236732"/>
    </source>
</evidence>
<protein>
    <recommendedName>
        <fullName evidence="4">CU044_5270 family protein</fullName>
    </recommendedName>
</protein>
<keyword evidence="1" id="KW-1133">Transmembrane helix</keyword>
<keyword evidence="1" id="KW-0812">Transmembrane</keyword>
<organism evidence="2 3">
    <name type="scientific">Nonomuraea solani</name>
    <dbReference type="NCBI Taxonomy" id="1144553"/>
    <lineage>
        <taxon>Bacteria</taxon>
        <taxon>Bacillati</taxon>
        <taxon>Actinomycetota</taxon>
        <taxon>Actinomycetes</taxon>
        <taxon>Streptosporangiales</taxon>
        <taxon>Streptosporangiaceae</taxon>
        <taxon>Nonomuraea</taxon>
    </lineage>
</organism>
<dbReference type="Proteomes" id="UP000236732">
    <property type="component" value="Unassembled WGS sequence"/>
</dbReference>
<gene>
    <name evidence="2" type="ORF">SAMN05444920_111268</name>
</gene>
<dbReference type="AlphaFoldDB" id="A0A1H6ENA9"/>
<sequence>MDDLSTVRERLAVPGPSTETVARGRSRLLKAIAKERRARSARWTTFGLGLAGAAASAVVIGSTAVPLVPASPRPTAHAAPVPSAKQVLLAAATSVAGKPAEGDWWGIKLVRGSRFHDPTGRYVIQRADAEETWIPAGKMTKPHWIVQRYLGAKPATPRDEAAWRAAGSPSSWAYRTVNPSDLGGNPFDVEAAPGEAESFESRDVEWRLLFTGKTLAGMDELPSDAEGLRALLDPDGEEGNLLHNLQSLIAYVPVSSEVRATAYRLMAGLPGVVAEGRATDQLGRTGQAVLYLSPDMRDSGEQVRTRLIVDSVTGEPLSVETLTLDTGELMSFTAIEQTLWTDQKPDFPNPQRD</sequence>
<keyword evidence="3" id="KW-1185">Reference proteome</keyword>